<keyword evidence="2" id="KW-0004">4Fe-4S</keyword>
<dbReference type="Gene3D" id="3.40.50.11270">
    <property type="match status" value="1"/>
</dbReference>
<name>A0AA48IAY6_9FIRM</name>
<reference evidence="6" key="1">
    <citation type="journal article" date="2023" name="ISME J.">
        <title>Emergence of putative energy parasites within Clostridia revealed by genome analysis of a novel endosymbiotic clade.</title>
        <authorList>
            <person name="Takahashi K."/>
            <person name="Kuwahara H."/>
            <person name="Horikawa Y."/>
            <person name="Izawa K."/>
            <person name="Kato D."/>
            <person name="Inagaki T."/>
            <person name="Yuki M."/>
            <person name="Ohkuma M."/>
            <person name="Hongoh Y."/>
        </authorList>
    </citation>
    <scope>NUCLEOTIDE SEQUENCE</scope>
    <source>
        <strain evidence="6">CfP3-15</strain>
    </source>
</reference>
<proteinExistence type="predicted"/>
<dbReference type="Proteomes" id="UP001337580">
    <property type="component" value="Chromosome"/>
</dbReference>
<comment type="cofactor">
    <cofactor evidence="1">
        <name>[4Fe-4S] cluster</name>
        <dbReference type="ChEBI" id="CHEBI:49883"/>
    </cofactor>
</comment>
<protein>
    <submittedName>
        <fullName evidence="6">Bifunctional 4-hydroxy-3-methylbut-2-enyl diphosphate reductase/30S ribosomal protein S1</fullName>
    </submittedName>
</protein>
<accession>A0AA48IAY6</accession>
<dbReference type="PANTHER" id="PTHR30426">
    <property type="entry name" value="4-HYDROXY-3-METHYLBUT-2-ENYL DIPHOSPHATE REDUCTASE"/>
    <property type="match status" value="1"/>
</dbReference>
<keyword evidence="4" id="KW-0408">Iron</keyword>
<keyword evidence="3" id="KW-0479">Metal-binding</keyword>
<dbReference type="AlphaFoldDB" id="A0AA48IAY6"/>
<evidence type="ECO:0000313" key="6">
    <source>
        <dbReference type="EMBL" id="BED92150.1"/>
    </source>
</evidence>
<evidence type="ECO:0000256" key="3">
    <source>
        <dbReference type="ARBA" id="ARBA00022723"/>
    </source>
</evidence>
<evidence type="ECO:0000256" key="4">
    <source>
        <dbReference type="ARBA" id="ARBA00023004"/>
    </source>
</evidence>
<evidence type="ECO:0000256" key="2">
    <source>
        <dbReference type="ARBA" id="ARBA00022485"/>
    </source>
</evidence>
<dbReference type="KEGG" id="ips:CfP315_0742"/>
<keyword evidence="6" id="KW-0687">Ribonucleoprotein</keyword>
<keyword evidence="6" id="KW-0689">Ribosomal protein</keyword>
<dbReference type="InterPro" id="IPR003451">
    <property type="entry name" value="LytB/IspH"/>
</dbReference>
<keyword evidence="5" id="KW-0411">Iron-sulfur</keyword>
<dbReference type="Pfam" id="PF02401">
    <property type="entry name" value="LYTB"/>
    <property type="match status" value="1"/>
</dbReference>
<dbReference type="PANTHER" id="PTHR30426:SF0">
    <property type="entry name" value="4-HYDROXY-3-METHYLBUT-2-ENYL DIPHOSPHATE REDUCTASE"/>
    <property type="match status" value="1"/>
</dbReference>
<dbReference type="Gene3D" id="3.40.1010.20">
    <property type="entry name" value="4-hydroxy-3-methylbut-2-enyl diphosphate reductase, catalytic domain"/>
    <property type="match status" value="2"/>
</dbReference>
<dbReference type="EMBL" id="AP027924">
    <property type="protein sequence ID" value="BED92150.1"/>
    <property type="molecule type" value="Genomic_DNA"/>
</dbReference>
<dbReference type="GO" id="GO:0051539">
    <property type="term" value="F:4 iron, 4 sulfur cluster binding"/>
    <property type="evidence" value="ECO:0007669"/>
    <property type="project" value="UniProtKB-KW"/>
</dbReference>
<dbReference type="GO" id="GO:0051745">
    <property type="term" value="F:4-hydroxy-3-methylbut-2-enyl diphosphate reductase activity"/>
    <property type="evidence" value="ECO:0007669"/>
    <property type="project" value="InterPro"/>
</dbReference>
<evidence type="ECO:0000256" key="5">
    <source>
        <dbReference type="ARBA" id="ARBA00023014"/>
    </source>
</evidence>
<gene>
    <name evidence="6" type="ORF">CfP315_0742</name>
</gene>
<dbReference type="GO" id="GO:0005840">
    <property type="term" value="C:ribosome"/>
    <property type="evidence" value="ECO:0007669"/>
    <property type="project" value="UniProtKB-KW"/>
</dbReference>
<dbReference type="GO" id="GO:0046872">
    <property type="term" value="F:metal ion binding"/>
    <property type="evidence" value="ECO:0007669"/>
    <property type="project" value="UniProtKB-KW"/>
</dbReference>
<organism evidence="6">
    <name type="scientific">Candidatus Improbicoccus pseudotrichonymphae</name>
    <dbReference type="NCBI Taxonomy" id="3033792"/>
    <lineage>
        <taxon>Bacteria</taxon>
        <taxon>Bacillati</taxon>
        <taxon>Bacillota</taxon>
        <taxon>Clostridia</taxon>
        <taxon>Candidatus Improbicoccus</taxon>
    </lineage>
</organism>
<dbReference type="GO" id="GO:0019288">
    <property type="term" value="P:isopentenyl diphosphate biosynthetic process, methylerythritol 4-phosphate pathway"/>
    <property type="evidence" value="ECO:0007669"/>
    <property type="project" value="InterPro"/>
</dbReference>
<evidence type="ECO:0000256" key="1">
    <source>
        <dbReference type="ARBA" id="ARBA00001966"/>
    </source>
</evidence>
<sequence>MILKLSKYAGFCFGVDLAVKAALEHKNLYLLGEIAHNEILMRKLRSKNIKIVENIHDIDKNVKNANILIRTHGVGKNITDEIKSRNFNIVDKTCPNVRIIHSIVRNISSETKLIIIGEATHAEVVGIKNQVENKKNVTIISSLDDLKNQIQNINFNNNFTVVAQTTFDDLEFEKITDILKEKIVNICIHKTICRDSLNRRNELLNEISDSDFVIVVGSQKSSNSRALYNISRKIKDTIFIENHEGLNFEIIKNKNKIFITSGASVMPATILEIVNYINLNCQITKNQINTN</sequence>
<dbReference type="GO" id="GO:0050992">
    <property type="term" value="P:dimethylallyl diphosphate biosynthetic process"/>
    <property type="evidence" value="ECO:0007669"/>
    <property type="project" value="InterPro"/>
</dbReference>